<gene>
    <name evidence="1" type="ORF">F5148DRAFT_1287109</name>
</gene>
<evidence type="ECO:0000313" key="2">
    <source>
        <dbReference type="Proteomes" id="UP001207468"/>
    </source>
</evidence>
<dbReference type="EMBL" id="JAGFNK010000197">
    <property type="protein sequence ID" value="KAI9459580.1"/>
    <property type="molecule type" value="Genomic_DNA"/>
</dbReference>
<organism evidence="1 2">
    <name type="scientific">Russula earlei</name>
    <dbReference type="NCBI Taxonomy" id="71964"/>
    <lineage>
        <taxon>Eukaryota</taxon>
        <taxon>Fungi</taxon>
        <taxon>Dikarya</taxon>
        <taxon>Basidiomycota</taxon>
        <taxon>Agaricomycotina</taxon>
        <taxon>Agaricomycetes</taxon>
        <taxon>Russulales</taxon>
        <taxon>Russulaceae</taxon>
        <taxon>Russula</taxon>
    </lineage>
</organism>
<dbReference type="Proteomes" id="UP001207468">
    <property type="component" value="Unassembled WGS sequence"/>
</dbReference>
<protein>
    <submittedName>
        <fullName evidence="1">Uncharacterized protein</fullName>
    </submittedName>
</protein>
<sequence length="329" mass="35808">MPLKFFSALFCVIISASVFAQGGAATGGSIGVSFTALPQSSFKDTVGKFGYTALDISARIPLFGSKHQTAGRKKGAHLADSSRHFYETSARLGFGLLPIDIGFLNTTRNFYNSSAGVGVSIGSGKNIFSISANVGVAADGTVLQNNDTRYRFSGSFIVNHISQSGTVFQYGVAFTYAYGRPLPLPVLGMYKRISLGNKWSLSGVLPLSVQVTDHIDSKRQLAFSLRPSGNRFQFANENVFATTSPAVFMQLRQFQLAAVYTYKFSQYFSLGADAGLLFARKLKFTEQDDTKTILSQITIKPGPSFKISLRYSLPHKRPGIPENEAMNNY</sequence>
<name>A0ACC0U2L7_9AGAM</name>
<comment type="caution">
    <text evidence="1">The sequence shown here is derived from an EMBL/GenBank/DDBJ whole genome shotgun (WGS) entry which is preliminary data.</text>
</comment>
<accession>A0ACC0U2L7</accession>
<evidence type="ECO:0000313" key="1">
    <source>
        <dbReference type="EMBL" id="KAI9459580.1"/>
    </source>
</evidence>
<keyword evidence="2" id="KW-1185">Reference proteome</keyword>
<proteinExistence type="predicted"/>
<reference evidence="1" key="1">
    <citation type="submission" date="2021-03" db="EMBL/GenBank/DDBJ databases">
        <title>Evolutionary priming and transition to the ectomycorrhizal habit in an iconic lineage of mushroom-forming fungi: is preadaptation a requirement?</title>
        <authorList>
            <consortium name="DOE Joint Genome Institute"/>
            <person name="Looney B.P."/>
            <person name="Miyauchi S."/>
            <person name="Morin E."/>
            <person name="Drula E."/>
            <person name="Courty P.E."/>
            <person name="Chicoki N."/>
            <person name="Fauchery L."/>
            <person name="Kohler A."/>
            <person name="Kuo A."/>
            <person name="LaButti K."/>
            <person name="Pangilinan J."/>
            <person name="Lipzen A."/>
            <person name="Riley R."/>
            <person name="Andreopoulos W."/>
            <person name="He G."/>
            <person name="Johnson J."/>
            <person name="Barry K.W."/>
            <person name="Grigoriev I.V."/>
            <person name="Nagy L."/>
            <person name="Hibbett D."/>
            <person name="Henrissat B."/>
            <person name="Matheny P.B."/>
            <person name="Labbe J."/>
            <person name="Martin A.F."/>
        </authorList>
    </citation>
    <scope>NUCLEOTIDE SEQUENCE</scope>
    <source>
        <strain evidence="1">BPL698</strain>
    </source>
</reference>